<comment type="subcellular location">
    <subcellularLocation>
        <location evidence="1">Cytoplasm</location>
        <location evidence="1">Cytoskeleton</location>
    </subcellularLocation>
</comment>
<keyword evidence="9" id="KW-1185">Reference proteome</keyword>
<dbReference type="InterPro" id="IPR027777">
    <property type="entry name" value="DCTN6"/>
</dbReference>
<evidence type="ECO:0000256" key="5">
    <source>
        <dbReference type="ARBA" id="ARBA00023212"/>
    </source>
</evidence>
<dbReference type="STRING" id="1220188.A0A4V3UNE8"/>
<dbReference type="PANTHER" id="PTHR13072:SF0">
    <property type="entry name" value="DYNACTIN SUBUNIT 6"/>
    <property type="match status" value="1"/>
</dbReference>
<evidence type="ECO:0000256" key="6">
    <source>
        <dbReference type="ARBA" id="ARBA00034687"/>
    </source>
</evidence>
<evidence type="ECO:0000313" key="8">
    <source>
        <dbReference type="EMBL" id="THC90904.1"/>
    </source>
</evidence>
<evidence type="ECO:0000256" key="4">
    <source>
        <dbReference type="ARBA" id="ARBA00022490"/>
    </source>
</evidence>
<keyword evidence="5" id="KW-0206">Cytoskeleton</keyword>
<feature type="compositionally biased region" description="Gly residues" evidence="7">
    <location>
        <begin position="152"/>
        <end position="174"/>
    </location>
</feature>
<dbReference type="InterPro" id="IPR011004">
    <property type="entry name" value="Trimer_LpxA-like_sf"/>
</dbReference>
<name>A0A4V3UNE8_9EURO</name>
<dbReference type="Gene3D" id="2.160.10.10">
    <property type="entry name" value="Hexapeptide repeat proteins"/>
    <property type="match status" value="1"/>
</dbReference>
<feature type="region of interest" description="Disordered" evidence="7">
    <location>
        <begin position="135"/>
        <end position="174"/>
    </location>
</feature>
<dbReference type="PANTHER" id="PTHR13072">
    <property type="entry name" value="DYNACTIN 6"/>
    <property type="match status" value="1"/>
</dbReference>
<comment type="similarity">
    <text evidence="2">Belongs to the dynactin subunits 5/6 family. Dynactin subunit 6 subfamily.</text>
</comment>
<evidence type="ECO:0000256" key="7">
    <source>
        <dbReference type="SAM" id="MobiDB-lite"/>
    </source>
</evidence>
<reference evidence="8 9" key="1">
    <citation type="submission" date="2019-03" db="EMBL/GenBank/DDBJ databases">
        <title>The genome sequence of a newly discovered highly antifungal drug resistant Aspergillus species, Aspergillus tanneri NIH 1004.</title>
        <authorList>
            <person name="Mounaud S."/>
            <person name="Singh I."/>
            <person name="Joardar V."/>
            <person name="Pakala S."/>
            <person name="Pakala S."/>
            <person name="Venepally P."/>
            <person name="Hoover J."/>
            <person name="Nierman W."/>
            <person name="Chung J."/>
            <person name="Losada L."/>
        </authorList>
    </citation>
    <scope>NUCLEOTIDE SEQUENCE [LARGE SCALE GENOMIC DNA]</scope>
    <source>
        <strain evidence="8 9">NIH1004</strain>
    </source>
</reference>
<feature type="compositionally biased region" description="Acidic residues" evidence="7">
    <location>
        <begin position="139"/>
        <end position="151"/>
    </location>
</feature>
<evidence type="ECO:0000256" key="3">
    <source>
        <dbReference type="ARBA" id="ARBA00016573"/>
    </source>
</evidence>
<dbReference type="EMBL" id="SOSA01000468">
    <property type="protein sequence ID" value="THC90904.1"/>
    <property type="molecule type" value="Genomic_DNA"/>
</dbReference>
<protein>
    <recommendedName>
        <fullName evidence="3">Dynactin subunit 6</fullName>
    </recommendedName>
</protein>
<proteinExistence type="inferred from homology"/>
<dbReference type="SUPFAM" id="SSF51161">
    <property type="entry name" value="Trimeric LpxA-like enzymes"/>
    <property type="match status" value="1"/>
</dbReference>
<keyword evidence="4" id="KW-0963">Cytoplasm</keyword>
<dbReference type="AlphaFoldDB" id="A0A4V3UNE8"/>
<evidence type="ECO:0000256" key="1">
    <source>
        <dbReference type="ARBA" id="ARBA00004245"/>
    </source>
</evidence>
<evidence type="ECO:0000256" key="2">
    <source>
        <dbReference type="ARBA" id="ARBA00007719"/>
    </source>
</evidence>
<organism evidence="8 9">
    <name type="scientific">Aspergillus tanneri</name>
    <dbReference type="NCBI Taxonomy" id="1220188"/>
    <lineage>
        <taxon>Eukaryota</taxon>
        <taxon>Fungi</taxon>
        <taxon>Dikarya</taxon>
        <taxon>Ascomycota</taxon>
        <taxon>Pezizomycotina</taxon>
        <taxon>Eurotiomycetes</taxon>
        <taxon>Eurotiomycetidae</taxon>
        <taxon>Eurotiales</taxon>
        <taxon>Aspergillaceae</taxon>
        <taxon>Aspergillus</taxon>
        <taxon>Aspergillus subgen. Circumdati</taxon>
    </lineage>
</organism>
<dbReference type="GO" id="GO:0070840">
    <property type="term" value="F:dynein complex binding"/>
    <property type="evidence" value="ECO:0007669"/>
    <property type="project" value="TreeGrafter"/>
</dbReference>
<comment type="caution">
    <text evidence="8">The sequence shown here is derived from an EMBL/GenBank/DDBJ whole genome shotgun (WGS) entry which is preliminary data.</text>
</comment>
<gene>
    <name evidence="8" type="ORF">EYZ11_009643</name>
</gene>
<comment type="function">
    <text evidence="6">Part of the dynactin complex that activates the molecular motor dynein for ultra-processive transport along microtubules.</text>
</comment>
<dbReference type="VEuPathDB" id="FungiDB:EYZ11_009643"/>
<evidence type="ECO:0000313" key="9">
    <source>
        <dbReference type="Proteomes" id="UP000308092"/>
    </source>
</evidence>
<accession>A0A4V3UNE8</accession>
<dbReference type="GO" id="GO:0007052">
    <property type="term" value="P:mitotic spindle organization"/>
    <property type="evidence" value="ECO:0007669"/>
    <property type="project" value="TreeGrafter"/>
</dbReference>
<dbReference type="Proteomes" id="UP000308092">
    <property type="component" value="Unassembled WGS sequence"/>
</dbReference>
<sequence length="206" mass="20804">MAHPTATIAETAIFQGTHAVSIGAGTVIHPRTRIYSFSGPVIIDEACIIGEKSVIGVAAPPSSSGEGSSNGAKLDSVEGIPIRFSSSVTVGPTVTILPGVRVHSGASIEALATIKDRVSIGAHARICAGLGVRGGNGTEAEDTGPGEDELNDGGGAGDTIVGGQGDGGCQVGGTAEGEGGAFSVDWGVEFRTTKVMKILPLWRRRW</sequence>
<dbReference type="GO" id="GO:0005869">
    <property type="term" value="C:dynactin complex"/>
    <property type="evidence" value="ECO:0007669"/>
    <property type="project" value="InterPro"/>
</dbReference>